<protein>
    <recommendedName>
        <fullName evidence="4">Zinc ribbon domain-containing protein</fullName>
    </recommendedName>
</protein>
<feature type="transmembrane region" description="Helical" evidence="1">
    <location>
        <begin position="119"/>
        <end position="140"/>
    </location>
</feature>
<feature type="transmembrane region" description="Helical" evidence="1">
    <location>
        <begin position="193"/>
        <end position="216"/>
    </location>
</feature>
<proteinExistence type="predicted"/>
<evidence type="ECO:0008006" key="4">
    <source>
        <dbReference type="Google" id="ProtNLM"/>
    </source>
</evidence>
<name>A0ABM8DLY3_9BACT</name>
<organism evidence="2 3">
    <name type="scientific">Geothrix oryzae</name>
    <dbReference type="NCBI Taxonomy" id="2927975"/>
    <lineage>
        <taxon>Bacteria</taxon>
        <taxon>Pseudomonadati</taxon>
        <taxon>Acidobacteriota</taxon>
        <taxon>Holophagae</taxon>
        <taxon>Holophagales</taxon>
        <taxon>Holophagaceae</taxon>
        <taxon>Geothrix</taxon>
    </lineage>
</organism>
<dbReference type="RefSeq" id="WP_286354541.1">
    <property type="nucleotide sequence ID" value="NZ_AP027079.1"/>
</dbReference>
<reference evidence="3" key="1">
    <citation type="journal article" date="2023" name="Int. J. Syst. Evol. Microbiol.">
        <title>Mesoterricola silvestris gen. nov., sp. nov., Mesoterricola sediminis sp. nov., Geothrix oryzae sp. nov., Geothrix edaphica sp. nov., Geothrix rubra sp. nov., and Geothrix limicola sp. nov., six novel members of Acidobacteriota isolated from soils.</title>
        <authorList>
            <person name="Itoh H."/>
            <person name="Sugisawa Y."/>
            <person name="Mise K."/>
            <person name="Xu Z."/>
            <person name="Kuniyasu M."/>
            <person name="Ushijima N."/>
            <person name="Kawano K."/>
            <person name="Kobayashi E."/>
            <person name="Shiratori Y."/>
            <person name="Masuda Y."/>
            <person name="Senoo K."/>
        </authorList>
    </citation>
    <scope>NUCLEOTIDE SEQUENCE [LARGE SCALE GENOMIC DNA]</scope>
    <source>
        <strain evidence="3">Red222</strain>
    </source>
</reference>
<accession>A0ABM8DLY3</accession>
<evidence type="ECO:0000313" key="3">
    <source>
        <dbReference type="Proteomes" id="UP001242010"/>
    </source>
</evidence>
<dbReference type="Proteomes" id="UP001242010">
    <property type="component" value="Chromosome"/>
</dbReference>
<keyword evidence="1" id="KW-1133">Transmembrane helix</keyword>
<keyword evidence="3" id="KW-1185">Reference proteome</keyword>
<keyword evidence="1" id="KW-0812">Transmembrane</keyword>
<gene>
    <name evidence="2" type="ORF">GETHOR_00160</name>
</gene>
<dbReference type="EMBL" id="AP027079">
    <property type="protein sequence ID" value="BDU67915.1"/>
    <property type="molecule type" value="Genomic_DNA"/>
</dbReference>
<evidence type="ECO:0000256" key="1">
    <source>
        <dbReference type="SAM" id="Phobius"/>
    </source>
</evidence>
<sequence>MTAPSRRICPSCQTRLSPLAAECPECGLALAPPRQGRPLLFQASALAQASFAPPPRALTAPALGRVPPVAVEVAPEELERPEIGAAPSISPRRPAQAALGVQEPVASFWPLVKVEATEALLLVLVQALALALPAWLLGVAPGRLLLGAWPLVLPYLFSVSWILFMAPLVLAGQTPLMGFFGVTLPENQPERRMAFSLVHLLSVACFPLSFLCMVLSPRHQTLGELLSGQELLARPVARMR</sequence>
<keyword evidence="1" id="KW-0472">Membrane</keyword>
<feature type="transmembrane region" description="Helical" evidence="1">
    <location>
        <begin position="152"/>
        <end position="172"/>
    </location>
</feature>
<evidence type="ECO:0000313" key="2">
    <source>
        <dbReference type="EMBL" id="BDU67915.1"/>
    </source>
</evidence>